<organism evidence="4">
    <name type="scientific">Staphylothermus marinus</name>
    <dbReference type="NCBI Taxonomy" id="2280"/>
    <lineage>
        <taxon>Archaea</taxon>
        <taxon>Thermoproteota</taxon>
        <taxon>Thermoprotei</taxon>
        <taxon>Desulfurococcales</taxon>
        <taxon>Desulfurococcaceae</taxon>
        <taxon>Staphylothermus</taxon>
    </lineage>
</organism>
<reference evidence="4" key="1">
    <citation type="journal article" date="2020" name="mSystems">
        <title>Genome- and Community-Level Interaction Insights into Carbon Utilization and Element Cycling Functions of Hydrothermarchaeota in Hydrothermal Sediment.</title>
        <authorList>
            <person name="Zhou Z."/>
            <person name="Liu Y."/>
            <person name="Xu W."/>
            <person name="Pan J."/>
            <person name="Luo Z.H."/>
            <person name="Li M."/>
        </authorList>
    </citation>
    <scope>NUCLEOTIDE SEQUENCE [LARGE SCALE GENOMIC DNA]</scope>
    <source>
        <strain evidence="4">SpSt-642</strain>
    </source>
</reference>
<dbReference type="Pfam" id="PF00011">
    <property type="entry name" value="HSP20"/>
    <property type="match status" value="1"/>
</dbReference>
<evidence type="ECO:0000313" key="4">
    <source>
        <dbReference type="EMBL" id="HGM59074.1"/>
    </source>
</evidence>
<evidence type="ECO:0000256" key="1">
    <source>
        <dbReference type="PROSITE-ProRule" id="PRU00285"/>
    </source>
</evidence>
<sequence>MCKHRYIFCLYDGFVKHIMDCVEDIIHELCRNMKIIHKKIHICRRYWDECIEPYSSMEIKEDEVVYEVELPGVDKDKIKLWLSEDRERIYLEAFGDERKYCDIYRLPYRADPDKVDAEYRNGLLVIRVKKVRAGYEIKIK</sequence>
<accession>A0A7C4D7W5</accession>
<dbReference type="EMBL" id="DTBJ01000051">
    <property type="protein sequence ID" value="HGM59074.1"/>
    <property type="molecule type" value="Genomic_DNA"/>
</dbReference>
<dbReference type="AlphaFoldDB" id="A0A7C4D7W5"/>
<comment type="caution">
    <text evidence="4">The sequence shown here is derived from an EMBL/GenBank/DDBJ whole genome shotgun (WGS) entry which is preliminary data.</text>
</comment>
<dbReference type="InterPro" id="IPR002068">
    <property type="entry name" value="A-crystallin/Hsp20_dom"/>
</dbReference>
<evidence type="ECO:0000259" key="3">
    <source>
        <dbReference type="PROSITE" id="PS01031"/>
    </source>
</evidence>
<comment type="similarity">
    <text evidence="1 2">Belongs to the small heat shock protein (HSP20) family.</text>
</comment>
<proteinExistence type="inferred from homology"/>
<dbReference type="PROSITE" id="PS01031">
    <property type="entry name" value="SHSP"/>
    <property type="match status" value="1"/>
</dbReference>
<feature type="domain" description="SHSP" evidence="3">
    <location>
        <begin position="45"/>
        <end position="140"/>
    </location>
</feature>
<dbReference type="SUPFAM" id="SSF49764">
    <property type="entry name" value="HSP20-like chaperones"/>
    <property type="match status" value="1"/>
</dbReference>
<dbReference type="InterPro" id="IPR008978">
    <property type="entry name" value="HSP20-like_chaperone"/>
</dbReference>
<name>A0A7C4D7W5_STAMA</name>
<protein>
    <submittedName>
        <fullName evidence="4">Hsp20/alpha crystallin family protein</fullName>
    </submittedName>
</protein>
<gene>
    <name evidence="4" type="ORF">ENU14_05795</name>
</gene>
<dbReference type="CDD" id="cd06464">
    <property type="entry name" value="ACD_sHsps-like"/>
    <property type="match status" value="1"/>
</dbReference>
<evidence type="ECO:0000256" key="2">
    <source>
        <dbReference type="RuleBase" id="RU003616"/>
    </source>
</evidence>
<dbReference type="Gene3D" id="2.60.40.790">
    <property type="match status" value="1"/>
</dbReference>